<evidence type="ECO:0000313" key="1">
    <source>
        <dbReference type="EMBL" id="VFQ60937.1"/>
    </source>
</evidence>
<dbReference type="AlphaFoldDB" id="A0A484KCH2"/>
<evidence type="ECO:0000313" key="2">
    <source>
        <dbReference type="Proteomes" id="UP000595140"/>
    </source>
</evidence>
<keyword evidence="2" id="KW-1185">Reference proteome</keyword>
<protein>
    <submittedName>
        <fullName evidence="1">Uncharacterized protein</fullName>
    </submittedName>
</protein>
<gene>
    <name evidence="1" type="ORF">CCAM_LOCUS2713</name>
</gene>
<dbReference type="Proteomes" id="UP000595140">
    <property type="component" value="Unassembled WGS sequence"/>
</dbReference>
<dbReference type="EMBL" id="OOIL02000126">
    <property type="protein sequence ID" value="VFQ60937.1"/>
    <property type="molecule type" value="Genomic_DNA"/>
</dbReference>
<sequence length="82" mass="9186">MHVLAGNVLQSSLYFTSHFIKKGEEFTTCNSLPCLVLLDVRLNELEFNYPREATTVDISARDGILQRRWGMDLGNLAVVTVG</sequence>
<reference evidence="1 2" key="1">
    <citation type="submission" date="2018-04" db="EMBL/GenBank/DDBJ databases">
        <authorList>
            <person name="Vogel A."/>
        </authorList>
    </citation>
    <scope>NUCLEOTIDE SEQUENCE [LARGE SCALE GENOMIC DNA]</scope>
</reference>
<name>A0A484KCH2_9ASTE</name>
<organism evidence="1 2">
    <name type="scientific">Cuscuta campestris</name>
    <dbReference type="NCBI Taxonomy" id="132261"/>
    <lineage>
        <taxon>Eukaryota</taxon>
        <taxon>Viridiplantae</taxon>
        <taxon>Streptophyta</taxon>
        <taxon>Embryophyta</taxon>
        <taxon>Tracheophyta</taxon>
        <taxon>Spermatophyta</taxon>
        <taxon>Magnoliopsida</taxon>
        <taxon>eudicotyledons</taxon>
        <taxon>Gunneridae</taxon>
        <taxon>Pentapetalae</taxon>
        <taxon>asterids</taxon>
        <taxon>lamiids</taxon>
        <taxon>Solanales</taxon>
        <taxon>Convolvulaceae</taxon>
        <taxon>Cuscuteae</taxon>
        <taxon>Cuscuta</taxon>
        <taxon>Cuscuta subgen. Grammica</taxon>
        <taxon>Cuscuta sect. Cleistogrammica</taxon>
    </lineage>
</organism>
<accession>A0A484KCH2</accession>
<proteinExistence type="predicted"/>